<reference evidence="2 3" key="1">
    <citation type="journal article" date="2014" name="Genome Biol. Evol.">
        <title>The genome of the myxosporean Thelohanellus kitauei shows adaptations to nutrient acquisition within its fish host.</title>
        <authorList>
            <person name="Yang Y."/>
            <person name="Xiong J."/>
            <person name="Zhou Z."/>
            <person name="Huo F."/>
            <person name="Miao W."/>
            <person name="Ran C."/>
            <person name="Liu Y."/>
            <person name="Zhang J."/>
            <person name="Feng J."/>
            <person name="Wang M."/>
            <person name="Wang M."/>
            <person name="Wang L."/>
            <person name="Yao B."/>
        </authorList>
    </citation>
    <scope>NUCLEOTIDE SEQUENCE [LARGE SCALE GENOMIC DNA]</scope>
    <source>
        <strain evidence="2">Wuqing</strain>
    </source>
</reference>
<gene>
    <name evidence="2" type="ORF">RF11_14046</name>
</gene>
<comment type="caution">
    <text evidence="2">The sequence shown here is derived from an EMBL/GenBank/DDBJ whole genome shotgun (WGS) entry which is preliminary data.</text>
</comment>
<dbReference type="Proteomes" id="UP000031668">
    <property type="component" value="Unassembled WGS sequence"/>
</dbReference>
<dbReference type="SUPFAM" id="SSF54495">
    <property type="entry name" value="UBC-like"/>
    <property type="match status" value="1"/>
</dbReference>
<evidence type="ECO:0000313" key="2">
    <source>
        <dbReference type="EMBL" id="KII73695.1"/>
    </source>
</evidence>
<dbReference type="InterPro" id="IPR006575">
    <property type="entry name" value="RWD_dom"/>
</dbReference>
<dbReference type="InterPro" id="IPR016135">
    <property type="entry name" value="UBQ-conjugating_enzyme/RWD"/>
</dbReference>
<sequence>MTLSGNPLSSRSLLKKRLYIFYPLFQKYHNIQRFTPPRCSTTISKRVCMRELGMVNWFDRFATYSCKKYTWEDEINALSLIYDDCCRISGDGGAIEIDLSAVKYYQENEFVSTVTLLLKKPSSYPSEPPIFKPIQSFNLYPILIRSCCERISKMCKILDKQPRCFNICMEYQKLLNESVDNLIAEVQRSQLYSAPCVVEEKQEDEIIFSVDAFHLWSKEFLSQIIDDTKSSGGDKLTGRQFFESLRSNKSDKDEIIKNEEEAVD</sequence>
<dbReference type="AlphaFoldDB" id="A0A0C2NBI7"/>
<protein>
    <recommendedName>
        <fullName evidence="1">RWD domain-containing protein</fullName>
    </recommendedName>
</protein>
<keyword evidence="3" id="KW-1185">Reference proteome</keyword>
<dbReference type="EMBL" id="JWZT01000702">
    <property type="protein sequence ID" value="KII73695.1"/>
    <property type="molecule type" value="Genomic_DNA"/>
</dbReference>
<proteinExistence type="predicted"/>
<evidence type="ECO:0000259" key="1">
    <source>
        <dbReference type="PROSITE" id="PS50908"/>
    </source>
</evidence>
<dbReference type="Gene3D" id="3.10.110.10">
    <property type="entry name" value="Ubiquitin Conjugating Enzyme"/>
    <property type="match status" value="1"/>
</dbReference>
<accession>A0A0C2NBI7</accession>
<evidence type="ECO:0000313" key="3">
    <source>
        <dbReference type="Proteomes" id="UP000031668"/>
    </source>
</evidence>
<dbReference type="Pfam" id="PF05773">
    <property type="entry name" value="RWD"/>
    <property type="match status" value="1"/>
</dbReference>
<feature type="domain" description="RWD" evidence="1">
    <location>
        <begin position="73"/>
        <end position="178"/>
    </location>
</feature>
<organism evidence="2 3">
    <name type="scientific">Thelohanellus kitauei</name>
    <name type="common">Myxosporean</name>
    <dbReference type="NCBI Taxonomy" id="669202"/>
    <lineage>
        <taxon>Eukaryota</taxon>
        <taxon>Metazoa</taxon>
        <taxon>Cnidaria</taxon>
        <taxon>Myxozoa</taxon>
        <taxon>Myxosporea</taxon>
        <taxon>Bivalvulida</taxon>
        <taxon>Platysporina</taxon>
        <taxon>Myxobolidae</taxon>
        <taxon>Thelohanellus</taxon>
    </lineage>
</organism>
<dbReference type="PROSITE" id="PS50908">
    <property type="entry name" value="RWD"/>
    <property type="match status" value="1"/>
</dbReference>
<name>A0A0C2NBI7_THEKT</name>